<sequence length="194" mass="20734">MDVDNRLLWLRYVISNMLGVDDAECVNALIENHIEDFTHFLDDKCMKNFDIKSVLLTIWRTYYDKLVEKEITVLEEVIEPPPPKPQKPDKPGKKKGKPAAKGKGKATPAAQPAATSAQPATDEESPGETGGVTDTDGGTSIGRTTTTTEGGLTTENEGESPDEGMQSGVSSVKTDDVAVGGSALLPQLIAALSY</sequence>
<feature type="compositionally biased region" description="Basic residues" evidence="1">
    <location>
        <begin position="92"/>
        <end position="104"/>
    </location>
</feature>
<dbReference type="Proteomes" id="UP000606786">
    <property type="component" value="Unassembled WGS sequence"/>
</dbReference>
<name>A0A811U6Z1_CERCA</name>
<dbReference type="OrthoDB" id="64868at2759"/>
<comment type="caution">
    <text evidence="2">The sequence shown here is derived from an EMBL/GenBank/DDBJ whole genome shotgun (WGS) entry which is preliminary data.</text>
</comment>
<proteinExistence type="predicted"/>
<feature type="region of interest" description="Disordered" evidence="1">
    <location>
        <begin position="78"/>
        <end position="179"/>
    </location>
</feature>
<protein>
    <submittedName>
        <fullName evidence="2">(Mediterranean fruit fly) hypothetical protein</fullName>
    </submittedName>
</protein>
<dbReference type="AlphaFoldDB" id="A0A811U6Z1"/>
<reference evidence="2" key="1">
    <citation type="submission" date="2020-11" db="EMBL/GenBank/DDBJ databases">
        <authorList>
            <person name="Whitehead M."/>
        </authorList>
    </citation>
    <scope>NUCLEOTIDE SEQUENCE</scope>
    <source>
        <strain evidence="2">EGII</strain>
    </source>
</reference>
<accession>A0A811U6Z1</accession>
<gene>
    <name evidence="2" type="ORF">CCAP1982_LOCUS2877</name>
</gene>
<organism evidence="2 3">
    <name type="scientific">Ceratitis capitata</name>
    <name type="common">Mediterranean fruit fly</name>
    <name type="synonym">Tephritis capitata</name>
    <dbReference type="NCBI Taxonomy" id="7213"/>
    <lineage>
        <taxon>Eukaryota</taxon>
        <taxon>Metazoa</taxon>
        <taxon>Ecdysozoa</taxon>
        <taxon>Arthropoda</taxon>
        <taxon>Hexapoda</taxon>
        <taxon>Insecta</taxon>
        <taxon>Pterygota</taxon>
        <taxon>Neoptera</taxon>
        <taxon>Endopterygota</taxon>
        <taxon>Diptera</taxon>
        <taxon>Brachycera</taxon>
        <taxon>Muscomorpha</taxon>
        <taxon>Tephritoidea</taxon>
        <taxon>Tephritidae</taxon>
        <taxon>Ceratitis</taxon>
        <taxon>Ceratitis</taxon>
    </lineage>
</organism>
<feature type="compositionally biased region" description="Low complexity" evidence="1">
    <location>
        <begin position="131"/>
        <end position="155"/>
    </location>
</feature>
<evidence type="ECO:0000313" key="3">
    <source>
        <dbReference type="Proteomes" id="UP000606786"/>
    </source>
</evidence>
<evidence type="ECO:0000313" key="2">
    <source>
        <dbReference type="EMBL" id="CAD6994108.1"/>
    </source>
</evidence>
<keyword evidence="3" id="KW-1185">Reference proteome</keyword>
<dbReference type="EMBL" id="CAJHJT010000001">
    <property type="protein sequence ID" value="CAD6994108.1"/>
    <property type="molecule type" value="Genomic_DNA"/>
</dbReference>
<feature type="compositionally biased region" description="Low complexity" evidence="1">
    <location>
        <begin position="105"/>
        <end position="120"/>
    </location>
</feature>
<evidence type="ECO:0000256" key="1">
    <source>
        <dbReference type="SAM" id="MobiDB-lite"/>
    </source>
</evidence>